<name>A0AC34QRX6_9BILA</name>
<evidence type="ECO:0000313" key="1">
    <source>
        <dbReference type="Proteomes" id="UP000887576"/>
    </source>
</evidence>
<proteinExistence type="predicted"/>
<protein>
    <submittedName>
        <fullName evidence="2">NadR/Ttd14 AAA domain-containing protein</fullName>
    </submittedName>
</protein>
<dbReference type="Proteomes" id="UP000887576">
    <property type="component" value="Unplaced"/>
</dbReference>
<evidence type="ECO:0000313" key="2">
    <source>
        <dbReference type="WBParaSite" id="JU765_v2.g18678.t1"/>
    </source>
</evidence>
<dbReference type="WBParaSite" id="JU765_v2.g18678.t1">
    <property type="protein sequence ID" value="JU765_v2.g18678.t1"/>
    <property type="gene ID" value="JU765_v2.g18678"/>
</dbReference>
<sequence>MTLGGSEVNNNTRTVSKDDSQKKCLSRSSKESWTSDYGSGDESKNHHLLDRRDSFHPAEVLASTLATKPYEKSRVFHMTTPDSTHPNVPCVYKLVLTGGPCGGKTTGQDRLATFFEQLGWKVFTVPEAATILLGGGVKFAELSTDQAYQFQKDLLLTLLRIEEVFFNQASLIQDKNVLVICDRGAMDPSAYMDSTNWQKLLKDCKLEQFELRENRYHQIVHMVSAADGAESYYTQLNNATRSEGLNQAISQDRQTRNAWVGHPYVDIVDNGDCTKFDDKILKLCQVVCDRVGVNYSDRLSKNSKKRKWLILSCDSAQFPKSEEFSVTHDYLLADKPELQVRIRRRCQNNRSTFTITTRQFMPAETIETRMQMTEREYFKYLPMKDSSRVTLHKKRRCFNYGSQYFHLDVYVDPLPPACQGRQLMVLETYTTKPPGDPLPELPPFLKVARDITKDPNFSMYNLAKVGAPPLQY</sequence>
<accession>A0AC34QRX6</accession>
<reference evidence="2" key="1">
    <citation type="submission" date="2022-11" db="UniProtKB">
        <authorList>
            <consortium name="WormBaseParasite"/>
        </authorList>
    </citation>
    <scope>IDENTIFICATION</scope>
</reference>
<organism evidence="1 2">
    <name type="scientific">Panagrolaimus sp. JU765</name>
    <dbReference type="NCBI Taxonomy" id="591449"/>
    <lineage>
        <taxon>Eukaryota</taxon>
        <taxon>Metazoa</taxon>
        <taxon>Ecdysozoa</taxon>
        <taxon>Nematoda</taxon>
        <taxon>Chromadorea</taxon>
        <taxon>Rhabditida</taxon>
        <taxon>Tylenchina</taxon>
        <taxon>Panagrolaimomorpha</taxon>
        <taxon>Panagrolaimoidea</taxon>
        <taxon>Panagrolaimidae</taxon>
        <taxon>Panagrolaimus</taxon>
    </lineage>
</organism>